<name>A0AAD3SCM7_NEPGR</name>
<sequence length="743" mass="83505">MASSSKLYSTRREMLSHALASAAELQTQKNSNKISDLNNEKAPNANPTTIQSLSQSTNKSILSPSPEDLSLSMSSHLTRPELLRRRLHHLKQLSRVYRDHYWALMEDLRVQYREYYWKFGMSPYKDEEETEITDKEINIEGSGETNNNNIFNDGANNNNDNHAAKSGLRLGFGECEFESKLGGKNQCAFLGCKLKAMALTNFCHLHILSDPHQKLYKACNYVIKSAQTGPIICGKPIMRSRVPSLCNVHLQKAQKHVAQALKKARLNVSSSSKLAPKFHVIVAEYSNYLILRGEGISHQSAPYPHIEGGIELKLATHNGIDQAIPQCNWTSASIFGGRRKRSAETSNFPDLRGKRDSSRRAPLHKTSTSETSRLQIVIDIEHLKRKASLSLQRTLNSCEFKFNQIASSAAEAYEDLQNLISYDSSSNRVIISCREMTVRFVGELLLWSCVVVIAVRFLVKLALGLRIRNQFGATKMVRRRDRSLAGREVAVGRRFEERETKLKEFWPAERVLNTVPKNRIQREERELPKWWPAAAATSSLVSMVDREEYQKAANKIIRAIMDDRISGKDISEDDIIELRRICRISGARVSIETVNARDSVYRLSVDFVLRTCCKATGSYVQIDGEDPQLFVAGLADNICLPSTRAATIVAAAVAARTRSWFLEAWALEMQQKHSEAVEELSKICAIHRIFPPESSSPEMEMVAQGLEKLLKVQQREFLLNTLVGICGEESQKSAAEALGLLPG</sequence>
<comment type="subcellular location">
    <subcellularLocation>
        <location evidence="1">Nucleus</location>
    </subcellularLocation>
</comment>
<evidence type="ECO:0000256" key="1">
    <source>
        <dbReference type="ARBA" id="ARBA00004123"/>
    </source>
</evidence>
<accession>A0AAD3SCM7</accession>
<dbReference type="AlphaFoldDB" id="A0AAD3SCM7"/>
<evidence type="ECO:0000313" key="5">
    <source>
        <dbReference type="EMBL" id="GMH08708.1"/>
    </source>
</evidence>
<dbReference type="GO" id="GO:0005634">
    <property type="term" value="C:nucleus"/>
    <property type="evidence" value="ECO:0007669"/>
    <property type="project" value="UniProtKB-SubCell"/>
</dbReference>
<dbReference type="EMBL" id="BSYO01000008">
    <property type="protein sequence ID" value="GMH08708.1"/>
    <property type="molecule type" value="Genomic_DNA"/>
</dbReference>
<dbReference type="PANTHER" id="PTHR35830">
    <property type="entry name" value="OS05G0299200 PROTEIN"/>
    <property type="match status" value="1"/>
</dbReference>
<feature type="region of interest" description="Disordered" evidence="3">
    <location>
        <begin position="340"/>
        <end position="368"/>
    </location>
</feature>
<keyword evidence="6" id="KW-1185">Reference proteome</keyword>
<evidence type="ECO:0000313" key="6">
    <source>
        <dbReference type="Proteomes" id="UP001279734"/>
    </source>
</evidence>
<organism evidence="5 6">
    <name type="scientific">Nepenthes gracilis</name>
    <name type="common">Slender pitcher plant</name>
    <dbReference type="NCBI Taxonomy" id="150966"/>
    <lineage>
        <taxon>Eukaryota</taxon>
        <taxon>Viridiplantae</taxon>
        <taxon>Streptophyta</taxon>
        <taxon>Embryophyta</taxon>
        <taxon>Tracheophyta</taxon>
        <taxon>Spermatophyta</taxon>
        <taxon>Magnoliopsida</taxon>
        <taxon>eudicotyledons</taxon>
        <taxon>Gunneridae</taxon>
        <taxon>Pentapetalae</taxon>
        <taxon>Caryophyllales</taxon>
        <taxon>Nepenthaceae</taxon>
        <taxon>Nepenthes</taxon>
    </lineage>
</organism>
<feature type="domain" description="KANL2-like probable zinc-finger" evidence="4">
    <location>
        <begin position="189"/>
        <end position="249"/>
    </location>
</feature>
<evidence type="ECO:0000256" key="3">
    <source>
        <dbReference type="SAM" id="MobiDB-lite"/>
    </source>
</evidence>
<proteinExistence type="predicted"/>
<dbReference type="Proteomes" id="UP001279734">
    <property type="component" value="Unassembled WGS sequence"/>
</dbReference>
<evidence type="ECO:0000256" key="2">
    <source>
        <dbReference type="ARBA" id="ARBA00023242"/>
    </source>
</evidence>
<dbReference type="Pfam" id="PF13891">
    <property type="entry name" value="zf-C3HC3H_KANSL2"/>
    <property type="match status" value="1"/>
</dbReference>
<dbReference type="PANTHER" id="PTHR35830:SF1">
    <property type="entry name" value="OS05G0299200 PROTEIN"/>
    <property type="match status" value="1"/>
</dbReference>
<dbReference type="InterPro" id="IPR025927">
    <property type="entry name" value="Znf_KANL2-like"/>
</dbReference>
<evidence type="ECO:0000259" key="4">
    <source>
        <dbReference type="Pfam" id="PF13891"/>
    </source>
</evidence>
<gene>
    <name evidence="5" type="ORF">Nepgr_010548</name>
</gene>
<comment type="caution">
    <text evidence="5">The sequence shown here is derived from an EMBL/GenBank/DDBJ whole genome shotgun (WGS) entry which is preliminary data.</text>
</comment>
<protein>
    <recommendedName>
        <fullName evidence="4">KANL2-like probable zinc-finger domain-containing protein</fullName>
    </recommendedName>
</protein>
<keyword evidence="2" id="KW-0539">Nucleus</keyword>
<feature type="compositionally biased region" description="Polar residues" evidence="3">
    <location>
        <begin position="26"/>
        <end position="37"/>
    </location>
</feature>
<feature type="compositionally biased region" description="Polar residues" evidence="3">
    <location>
        <begin position="45"/>
        <end position="63"/>
    </location>
</feature>
<reference evidence="5" key="1">
    <citation type="submission" date="2023-05" db="EMBL/GenBank/DDBJ databases">
        <title>Nepenthes gracilis genome sequencing.</title>
        <authorList>
            <person name="Fukushima K."/>
        </authorList>
    </citation>
    <scope>NUCLEOTIDE SEQUENCE</scope>
    <source>
        <strain evidence="5">SING2019-196</strain>
    </source>
</reference>
<feature type="region of interest" description="Disordered" evidence="3">
    <location>
        <begin position="26"/>
        <end position="73"/>
    </location>
</feature>